<dbReference type="PROSITE" id="PS50893">
    <property type="entry name" value="ABC_TRANSPORTER_2"/>
    <property type="match status" value="1"/>
</dbReference>
<feature type="transmembrane region" description="Helical" evidence="7">
    <location>
        <begin position="131"/>
        <end position="155"/>
    </location>
</feature>
<dbReference type="HOGENOM" id="CLU_000604_84_9_11"/>
<dbReference type="RefSeq" id="WP_006547535.1">
    <property type="nucleotide sequence ID" value="NZ_DS999546.1"/>
</dbReference>
<keyword evidence="11" id="KW-1185">Reference proteome</keyword>
<feature type="transmembrane region" description="Helical" evidence="7">
    <location>
        <begin position="20"/>
        <end position="45"/>
    </location>
</feature>
<dbReference type="InterPro" id="IPR014216">
    <property type="entry name" value="ABC_transptr_CydD"/>
</dbReference>
<organism evidence="10 11">
    <name type="scientific">Gleimia coleocanis DSM 15436</name>
    <dbReference type="NCBI Taxonomy" id="525245"/>
    <lineage>
        <taxon>Bacteria</taxon>
        <taxon>Bacillati</taxon>
        <taxon>Actinomycetota</taxon>
        <taxon>Actinomycetes</taxon>
        <taxon>Actinomycetales</taxon>
        <taxon>Actinomycetaceae</taxon>
        <taxon>Gleimia</taxon>
    </lineage>
</organism>
<dbReference type="Proteomes" id="UP000010301">
    <property type="component" value="Unassembled WGS sequence"/>
</dbReference>
<dbReference type="GO" id="GO:0005886">
    <property type="term" value="C:plasma membrane"/>
    <property type="evidence" value="ECO:0007669"/>
    <property type="project" value="UniProtKB-SubCell"/>
</dbReference>
<feature type="domain" description="ABC transporter" evidence="8">
    <location>
        <begin position="341"/>
        <end position="583"/>
    </location>
</feature>
<dbReference type="InterPro" id="IPR039421">
    <property type="entry name" value="Type_1_exporter"/>
</dbReference>
<dbReference type="Pfam" id="PF00005">
    <property type="entry name" value="ABC_tran"/>
    <property type="match status" value="1"/>
</dbReference>
<dbReference type="OrthoDB" id="9806127at2"/>
<evidence type="ECO:0000256" key="7">
    <source>
        <dbReference type="SAM" id="Phobius"/>
    </source>
</evidence>
<evidence type="ECO:0000259" key="8">
    <source>
        <dbReference type="PROSITE" id="PS50893"/>
    </source>
</evidence>
<evidence type="ECO:0000259" key="9">
    <source>
        <dbReference type="PROSITE" id="PS50929"/>
    </source>
</evidence>
<reference evidence="10 11" key="1">
    <citation type="submission" date="2009-01" db="EMBL/GenBank/DDBJ databases">
        <authorList>
            <person name="Qin X."/>
            <person name="Bachman B."/>
            <person name="Battles P."/>
            <person name="Bell A."/>
            <person name="Bess C."/>
            <person name="Bickham C."/>
            <person name="Chaboub L."/>
            <person name="Chen D."/>
            <person name="Coyle M."/>
            <person name="Deiros D.R."/>
            <person name="Dinh H."/>
            <person name="Forbes L."/>
            <person name="Fowler G."/>
            <person name="Francisco L."/>
            <person name="Fu Q."/>
            <person name="Gubbala S."/>
            <person name="Hale W."/>
            <person name="Han Y."/>
            <person name="Hemphill L."/>
            <person name="Highlander S.K."/>
            <person name="Hirani K."/>
            <person name="Hogues M."/>
            <person name="Jackson L."/>
            <person name="Jakkamsetti A."/>
            <person name="Javaid M."/>
            <person name="Jiang H."/>
            <person name="Korchina V."/>
            <person name="Kovar C."/>
            <person name="Lara F."/>
            <person name="Lee S."/>
            <person name="Mata R."/>
            <person name="Mathew T."/>
            <person name="Moen C."/>
            <person name="Morales K."/>
            <person name="Munidasa M."/>
            <person name="Nazareth L."/>
            <person name="Ngo R."/>
            <person name="Nguyen L."/>
            <person name="Okwuonu G."/>
            <person name="Ongeri F."/>
            <person name="Patil S."/>
            <person name="Petrosino J."/>
            <person name="Pham C."/>
            <person name="Pham P."/>
            <person name="Pu L.-L."/>
            <person name="Puazo M."/>
            <person name="Raj R."/>
            <person name="Reid J."/>
            <person name="Rouhana J."/>
            <person name="Saada N."/>
            <person name="Shang Y."/>
            <person name="Simmons D."/>
            <person name="Thornton R."/>
            <person name="Warren J."/>
            <person name="Weissenberger G."/>
            <person name="Zhang J."/>
            <person name="Zhang L."/>
            <person name="Zhou C."/>
            <person name="Zhu D."/>
            <person name="Muzny D."/>
            <person name="Worley K."/>
            <person name="Gibbs R."/>
        </authorList>
    </citation>
    <scope>NUCLEOTIDE SEQUENCE [LARGE SCALE GENOMIC DNA]</scope>
    <source>
        <strain evidence="10 11">DSM 15436</strain>
    </source>
</reference>
<dbReference type="InterPro" id="IPR003439">
    <property type="entry name" value="ABC_transporter-like_ATP-bd"/>
</dbReference>
<dbReference type="NCBIfam" id="TIGR02857">
    <property type="entry name" value="CydD"/>
    <property type="match status" value="1"/>
</dbReference>
<keyword evidence="6 7" id="KW-0472">Membrane</keyword>
<keyword evidence="5 7" id="KW-1133">Transmembrane helix</keyword>
<keyword evidence="2 7" id="KW-0812">Transmembrane</keyword>
<dbReference type="InterPro" id="IPR011527">
    <property type="entry name" value="ABC1_TM_dom"/>
</dbReference>
<dbReference type="Gene3D" id="1.20.1560.10">
    <property type="entry name" value="ABC transporter type 1, transmembrane domain"/>
    <property type="match status" value="1"/>
</dbReference>
<dbReference type="GO" id="GO:0016887">
    <property type="term" value="F:ATP hydrolysis activity"/>
    <property type="evidence" value="ECO:0007669"/>
    <property type="project" value="InterPro"/>
</dbReference>
<evidence type="ECO:0000313" key="11">
    <source>
        <dbReference type="Proteomes" id="UP000010301"/>
    </source>
</evidence>
<dbReference type="eggNOG" id="COG4988">
    <property type="taxonomic scope" value="Bacteria"/>
</dbReference>
<dbReference type="SMART" id="SM00382">
    <property type="entry name" value="AAA"/>
    <property type="match status" value="1"/>
</dbReference>
<sequence>MKPLDKRLLKYAESARKYMVFIVITGTIGTLLTIAQIMAISGAISPIITKEKQFSDVYWIIAVLVVIVLARITLTYIHRAYAHRAANQAIQELRKQVLDKATALGPRWLSLNSTDTVTLTTRGLDDLGPYFVSYLPQLVLSMIATPLALAVILYLDFLSAFIALVTIPLIPIFMILVGKLTQDYSDQKLRTMERLGSQLLDLISGLPTLKALGREWAPAAHVDKLGKTHARTTMQTLRVAFLSGGILEFLATLSVALVAVEVGIRLVYDHVDLFSGLAIIMLAPEVYAPLREVGKNFHASADGVAAANAAFEIIEAPAELTNTDIAVPASADTETLKIKSVRFNDLAVAARGFWAPAELTASIPAGSITALTGASGAGKTTTVLTLLGLLQPTIGQVSLELEKPNGNTELTALEKISKENWWHNVTWVPQAPAIVPGTVKENIAQGQAYSTQQLNEAARATGFDTVVNSLQNGWDTQLGHAGVGLSVGQRQRLALTRALLHPTQVMILDEPTAHLDSLTEAQVIDTILKLQAHGSTVIVIAHRKAVTEVATHIIDVHARPATAAELTQYPQLSIDTVEEENLLATPRLLNDLLQDSEMQPTEGEETK</sequence>
<dbReference type="CDD" id="cd03228">
    <property type="entry name" value="ABCC_MRP_Like"/>
    <property type="match status" value="1"/>
</dbReference>
<dbReference type="AlphaFoldDB" id="C0VZE8"/>
<dbReference type="Gene3D" id="3.40.50.300">
    <property type="entry name" value="P-loop containing nucleotide triphosphate hydrolases"/>
    <property type="match status" value="1"/>
</dbReference>
<evidence type="ECO:0000256" key="3">
    <source>
        <dbReference type="ARBA" id="ARBA00022741"/>
    </source>
</evidence>
<keyword evidence="4" id="KW-0067">ATP-binding</keyword>
<dbReference type="SUPFAM" id="SSF90123">
    <property type="entry name" value="ABC transporter transmembrane region"/>
    <property type="match status" value="1"/>
</dbReference>
<dbReference type="CDD" id="cd18584">
    <property type="entry name" value="ABC_6TM_AarD_CydD"/>
    <property type="match status" value="1"/>
</dbReference>
<comment type="subcellular location">
    <subcellularLocation>
        <location evidence="1">Cell membrane</location>
        <topology evidence="1">Multi-pass membrane protein</topology>
    </subcellularLocation>
</comment>
<accession>C0VZE8</accession>
<dbReference type="GO" id="GO:0005524">
    <property type="term" value="F:ATP binding"/>
    <property type="evidence" value="ECO:0007669"/>
    <property type="project" value="UniProtKB-KW"/>
</dbReference>
<dbReference type="PANTHER" id="PTHR24221:SF590">
    <property type="entry name" value="COMPONENT LINKED WITH THE ASSEMBLY OF CYTOCHROME' TRANSPORT TRANSMEMBRANE ATP-BINDING PROTEIN ABC TRANSPORTER CYDD-RELATED"/>
    <property type="match status" value="1"/>
</dbReference>
<protein>
    <submittedName>
        <fullName evidence="10">Thiol reductant ABC exporter, CydD subunit</fullName>
    </submittedName>
</protein>
<dbReference type="STRING" id="525245.HMPREF0044_0538"/>
<evidence type="ECO:0000256" key="2">
    <source>
        <dbReference type="ARBA" id="ARBA00022692"/>
    </source>
</evidence>
<dbReference type="EMBL" id="ACFG01000006">
    <property type="protein sequence ID" value="EEH64249.1"/>
    <property type="molecule type" value="Genomic_DNA"/>
</dbReference>
<dbReference type="GO" id="GO:0140359">
    <property type="term" value="F:ABC-type transporter activity"/>
    <property type="evidence" value="ECO:0007669"/>
    <property type="project" value="InterPro"/>
</dbReference>
<feature type="domain" description="ABC transmembrane type-1" evidence="9">
    <location>
        <begin position="20"/>
        <end position="302"/>
    </location>
</feature>
<evidence type="ECO:0000256" key="6">
    <source>
        <dbReference type="ARBA" id="ARBA00023136"/>
    </source>
</evidence>
<keyword evidence="3" id="KW-0547">Nucleotide-binding</keyword>
<gene>
    <name evidence="10" type="primary">cydD</name>
    <name evidence="10" type="ORF">HMPREF0044_0538</name>
</gene>
<feature type="transmembrane region" description="Helical" evidence="7">
    <location>
        <begin position="57"/>
        <end position="77"/>
    </location>
</feature>
<dbReference type="PANTHER" id="PTHR24221">
    <property type="entry name" value="ATP-BINDING CASSETTE SUB-FAMILY B"/>
    <property type="match status" value="1"/>
</dbReference>
<dbReference type="InterPro" id="IPR003593">
    <property type="entry name" value="AAA+_ATPase"/>
</dbReference>
<evidence type="ECO:0000256" key="1">
    <source>
        <dbReference type="ARBA" id="ARBA00004651"/>
    </source>
</evidence>
<dbReference type="PROSITE" id="PS50929">
    <property type="entry name" value="ABC_TM1F"/>
    <property type="match status" value="1"/>
</dbReference>
<feature type="transmembrane region" description="Helical" evidence="7">
    <location>
        <begin position="161"/>
        <end position="180"/>
    </location>
</feature>
<dbReference type="InterPro" id="IPR036640">
    <property type="entry name" value="ABC1_TM_sf"/>
</dbReference>
<evidence type="ECO:0000313" key="10">
    <source>
        <dbReference type="EMBL" id="EEH64249.1"/>
    </source>
</evidence>
<feature type="transmembrane region" description="Helical" evidence="7">
    <location>
        <begin position="239"/>
        <end position="267"/>
    </location>
</feature>
<comment type="caution">
    <text evidence="10">The sequence shown here is derived from an EMBL/GenBank/DDBJ whole genome shotgun (WGS) entry which is preliminary data.</text>
</comment>
<dbReference type="InterPro" id="IPR027417">
    <property type="entry name" value="P-loop_NTPase"/>
</dbReference>
<evidence type="ECO:0000256" key="4">
    <source>
        <dbReference type="ARBA" id="ARBA00022840"/>
    </source>
</evidence>
<dbReference type="GO" id="GO:0042883">
    <property type="term" value="P:cysteine transport"/>
    <property type="evidence" value="ECO:0007669"/>
    <property type="project" value="InterPro"/>
</dbReference>
<evidence type="ECO:0000256" key="5">
    <source>
        <dbReference type="ARBA" id="ARBA00022989"/>
    </source>
</evidence>
<dbReference type="SUPFAM" id="SSF52540">
    <property type="entry name" value="P-loop containing nucleoside triphosphate hydrolases"/>
    <property type="match status" value="1"/>
</dbReference>
<proteinExistence type="predicted"/>
<dbReference type="Pfam" id="PF00664">
    <property type="entry name" value="ABC_membrane"/>
    <property type="match status" value="1"/>
</dbReference>
<name>C0VZE8_9ACTO</name>